<reference evidence="2 3" key="1">
    <citation type="journal article" date="2017" name="BMC Genomics">
        <title>Comparative genomic and phylogenomic analyses of the Bifidobacteriaceae family.</title>
        <authorList>
            <person name="Lugli G.A."/>
            <person name="Milani C."/>
            <person name="Turroni F."/>
            <person name="Duranti S."/>
            <person name="Mancabelli L."/>
            <person name="Mangifesta M."/>
            <person name="Ferrario C."/>
            <person name="Modesto M."/>
            <person name="Mattarelli P."/>
            <person name="Jiri K."/>
            <person name="van Sinderen D."/>
            <person name="Ventura M."/>
        </authorList>
    </citation>
    <scope>NUCLEOTIDE SEQUENCE [LARGE SCALE GENOMIC DNA]</scope>
    <source>
        <strain evidence="2 3">DSM 100202</strain>
    </source>
</reference>
<organism evidence="2 3">
    <name type="scientific">Bifidobacterium hapali</name>
    <dbReference type="NCBI Taxonomy" id="1630172"/>
    <lineage>
        <taxon>Bacteria</taxon>
        <taxon>Bacillati</taxon>
        <taxon>Actinomycetota</taxon>
        <taxon>Actinomycetes</taxon>
        <taxon>Bifidobacteriales</taxon>
        <taxon>Bifidobacteriaceae</taxon>
        <taxon>Bifidobacterium</taxon>
    </lineage>
</organism>
<dbReference type="EMBL" id="MWWY01000035">
    <property type="protein sequence ID" value="OZG63611.1"/>
    <property type="molecule type" value="Genomic_DNA"/>
</dbReference>
<gene>
    <name evidence="2" type="ORF">BHAP_1798</name>
</gene>
<dbReference type="Proteomes" id="UP000216074">
    <property type="component" value="Unassembled WGS sequence"/>
</dbReference>
<proteinExistence type="predicted"/>
<keyword evidence="3" id="KW-1185">Reference proteome</keyword>
<protein>
    <submittedName>
        <fullName evidence="2">Uncharacterized protein</fullName>
    </submittedName>
</protein>
<evidence type="ECO:0000313" key="3">
    <source>
        <dbReference type="Proteomes" id="UP000216074"/>
    </source>
</evidence>
<evidence type="ECO:0000313" key="2">
    <source>
        <dbReference type="EMBL" id="OZG63611.1"/>
    </source>
</evidence>
<sequence length="188" mass="21123">MQCLQCASQNHSNGSSHIQIGHKKASSVTLQSEDRRQKILRVSSVTNGAPIRRKYEEKEHPSHEPGSAELIVHEHTCDALCTINSENYEICLQRGSIRPSLNGSFRLSLQTVHRTVCLTRQSCNYGLRATAQSCNNGPHYVRTQYNLRSPTASLRLSLREAHRASRATAQPLIAPIMTPLLKYFWMKG</sequence>
<accession>A0A261FWQ6</accession>
<feature type="compositionally biased region" description="Polar residues" evidence="1">
    <location>
        <begin position="9"/>
        <end position="18"/>
    </location>
</feature>
<name>A0A261FWQ6_9BIFI</name>
<evidence type="ECO:0000256" key="1">
    <source>
        <dbReference type="SAM" id="MobiDB-lite"/>
    </source>
</evidence>
<feature type="region of interest" description="Disordered" evidence="1">
    <location>
        <begin position="9"/>
        <end position="33"/>
    </location>
</feature>
<dbReference type="AlphaFoldDB" id="A0A261FWQ6"/>
<comment type="caution">
    <text evidence="2">The sequence shown here is derived from an EMBL/GenBank/DDBJ whole genome shotgun (WGS) entry which is preliminary data.</text>
</comment>